<evidence type="ECO:0000313" key="1">
    <source>
        <dbReference type="EMBL" id="ADL07196.1"/>
    </source>
</evidence>
<reference evidence="1 2" key="1">
    <citation type="journal article" date="2010" name="Stand. Genomic Sci.">
        <title>Complete genome sequence of Thermosediminibacter oceani type strain (JW/IW-1228P).</title>
        <authorList>
            <person name="Pitluck S."/>
            <person name="Yasawong M."/>
            <person name="Munk C."/>
            <person name="Nolan M."/>
            <person name="Lapidus A."/>
            <person name="Lucas S."/>
            <person name="Glavina Del Rio T."/>
            <person name="Tice H."/>
            <person name="Cheng J.F."/>
            <person name="Bruce D."/>
            <person name="Detter C."/>
            <person name="Tapia R."/>
            <person name="Han C."/>
            <person name="Goodwin L."/>
            <person name="Liolios K."/>
            <person name="Ivanova N."/>
            <person name="Mavromatis K."/>
            <person name="Mikhailova N."/>
            <person name="Pati A."/>
            <person name="Chen A."/>
            <person name="Palaniappan K."/>
            <person name="Land M."/>
            <person name="Hauser L."/>
            <person name="Chang Y.J."/>
            <person name="Jeffries C.D."/>
            <person name="Rohde M."/>
            <person name="Spring S."/>
            <person name="Sikorski J."/>
            <person name="Goker M."/>
            <person name="Woyke T."/>
            <person name="Bristow J."/>
            <person name="Eisen J.A."/>
            <person name="Markowitz V."/>
            <person name="Hugenholtz P."/>
            <person name="Kyrpides N.C."/>
            <person name="Klenk H.P."/>
        </authorList>
    </citation>
    <scope>NUCLEOTIDE SEQUENCE [LARGE SCALE GENOMIC DNA]</scope>
    <source>
        <strain evidence="2">ATCC BAA-1034 / DSM 16646 / JW/IW-1228P</strain>
    </source>
</reference>
<protein>
    <submittedName>
        <fullName evidence="1">Uncharacterized protein</fullName>
    </submittedName>
</protein>
<proteinExistence type="predicted"/>
<sequence>MGSTYKWETKRILITVKAYPQPSRRYGEAVCVAGITDEGKWIRLYPVQFRDLPQEKQFRKYEWIEAKVIKSSDDTRPESYHVDPDSIRKLHFVDTKDNWAERKKIVLPLLNKSLEELIEKCKNENISLGLIKPKEVLDLIIQEEPENWRPEKEIYLRQISLFSSVQKQVLEKIPWSFAYKFICDDKKCNREHILSYVDWEIYQSYRSWRKKYNDKVLNKIKNKYFDYFKNRDLYFYVGTVHKFHRFATFVVIGTFYPPKS</sequence>
<dbReference type="RefSeq" id="WP_013275246.1">
    <property type="nucleotide sequence ID" value="NC_014377.1"/>
</dbReference>
<dbReference type="Proteomes" id="UP000000272">
    <property type="component" value="Chromosome"/>
</dbReference>
<evidence type="ECO:0000313" key="2">
    <source>
        <dbReference type="Proteomes" id="UP000000272"/>
    </source>
</evidence>
<dbReference type="KEGG" id="toc:Toce_0417"/>
<dbReference type="AlphaFoldDB" id="D9S1B9"/>
<accession>D9S1B9</accession>
<dbReference type="eggNOG" id="ENOG502Z95Q">
    <property type="taxonomic scope" value="Bacteria"/>
</dbReference>
<keyword evidence="2" id="KW-1185">Reference proteome</keyword>
<gene>
    <name evidence="1" type="ordered locus">Toce_0417</name>
</gene>
<name>D9S1B9_THEOJ</name>
<organism evidence="1 2">
    <name type="scientific">Thermosediminibacter oceani (strain ATCC BAA-1034 / DSM 16646 / JW/IW-1228P)</name>
    <dbReference type="NCBI Taxonomy" id="555079"/>
    <lineage>
        <taxon>Bacteria</taxon>
        <taxon>Bacillati</taxon>
        <taxon>Bacillota</taxon>
        <taxon>Clostridia</taxon>
        <taxon>Thermosediminibacterales</taxon>
        <taxon>Thermosediminibacteraceae</taxon>
        <taxon>Thermosediminibacter</taxon>
    </lineage>
</organism>
<dbReference type="EMBL" id="CP002131">
    <property type="protein sequence ID" value="ADL07196.1"/>
    <property type="molecule type" value="Genomic_DNA"/>
</dbReference>
<dbReference type="STRING" id="555079.Toce_0417"/>
<dbReference type="HOGENOM" id="CLU_085959_0_0_9"/>